<dbReference type="RefSeq" id="WP_149081507.1">
    <property type="nucleotide sequence ID" value="NZ_VTAW01000012.1"/>
</dbReference>
<evidence type="ECO:0000256" key="1">
    <source>
        <dbReference type="ARBA" id="ARBA00000085"/>
    </source>
</evidence>
<dbReference type="Pfam" id="PF00072">
    <property type="entry name" value="Response_reg"/>
    <property type="match status" value="1"/>
</dbReference>
<dbReference type="Gene3D" id="2.60.120.200">
    <property type="match status" value="1"/>
</dbReference>
<dbReference type="SMART" id="SM00388">
    <property type="entry name" value="HisKA"/>
    <property type="match status" value="1"/>
</dbReference>
<gene>
    <name evidence="10" type="ORF">FYC77_10750</name>
</gene>
<dbReference type="AlphaFoldDB" id="A0A5D5AJT6"/>
<dbReference type="InterPro" id="IPR003661">
    <property type="entry name" value="HisK_dim/P_dom"/>
</dbReference>
<dbReference type="GO" id="GO:0000155">
    <property type="term" value="F:phosphorelay sensor kinase activity"/>
    <property type="evidence" value="ECO:0007669"/>
    <property type="project" value="InterPro"/>
</dbReference>
<evidence type="ECO:0000313" key="11">
    <source>
        <dbReference type="Proteomes" id="UP000324104"/>
    </source>
</evidence>
<dbReference type="SMART" id="SM00387">
    <property type="entry name" value="HATPase_c"/>
    <property type="match status" value="1"/>
</dbReference>
<evidence type="ECO:0000259" key="9">
    <source>
        <dbReference type="PROSITE" id="PS50113"/>
    </source>
</evidence>
<dbReference type="PANTHER" id="PTHR43711:SF1">
    <property type="entry name" value="HISTIDINE KINASE 1"/>
    <property type="match status" value="1"/>
</dbReference>
<protein>
    <recommendedName>
        <fullName evidence="2">histidine kinase</fullName>
        <ecNumber evidence="2">2.7.13.3</ecNumber>
    </recommendedName>
</protein>
<dbReference type="Pfam" id="PF07081">
    <property type="entry name" value="DUF1349"/>
    <property type="match status" value="1"/>
</dbReference>
<dbReference type="SUPFAM" id="SSF55874">
    <property type="entry name" value="ATPase domain of HSP90 chaperone/DNA topoisomerase II/histidine kinase"/>
    <property type="match status" value="1"/>
</dbReference>
<dbReference type="InterPro" id="IPR036097">
    <property type="entry name" value="HisK_dim/P_sf"/>
</dbReference>
<comment type="catalytic activity">
    <reaction evidence="1">
        <text>ATP + protein L-histidine = ADP + protein N-phospho-L-histidine.</text>
        <dbReference type="EC" id="2.7.13.3"/>
    </reaction>
</comment>
<dbReference type="InterPro" id="IPR000700">
    <property type="entry name" value="PAS-assoc_C"/>
</dbReference>
<keyword evidence="3" id="KW-0808">Transferase</keyword>
<dbReference type="Gene3D" id="3.30.450.20">
    <property type="entry name" value="PAS domain"/>
    <property type="match status" value="1"/>
</dbReference>
<sequence>MSRLLDEPTVVVVVGESVREPALRETLLDGAATEVLLEETGASALETIDEREDIGCVVTDRSLSDTTGIDLCRRVEQLEADLPVVFYVDEHEEGHEVARQALNAGVSGYYTRSDSAETVRRAVDDVIDTYSRRREAAEESEIFTTLLEEIETNVYVKDREGRYVRVASVPDNVDPADAIGKTDVEIYGDANPEMARKTYEDDVRVVETGEPIYDRDEQYGDGKTAYAMRTTKVPWVGDDGTTKGLVGMTVDITEFKRTELELEILRDQFEKFSTNVRHDLKNPLQVAMGHLQLARTSGADESFDAVQESLERIEEIVTDLESIAKDLSSAPERGANELVEIADSVWNVLYTRDATLENELPPAATVYTAKETIRPVFENLFKNAIDHGESDVTVRVGPLEDGFYVEDTGPGIPESERESVLQAGYTTESDGSGMGLSIVSDVCVQRGWSLEIGESSEGGARFEITNSPMVLEPIADDRSDVHADRALELTDEIEVGTLQTEGKAEYDPITDRWSVSADGTNIWRHWNDFYFVHTPVDGPVSIRGRVTDIEEVDAFSKAGFMIRDELEDASTYGFVGATPGFGTEVLWRTQRGEDGTSQQLREESRSEWFRVDLLDGYVTCFVSQDGQEWTAIDQRRIEQTTPIHVGLVVCSVVSGQPCEATFEDVTVVELERTVE</sequence>
<feature type="domain" description="PAC" evidence="9">
    <location>
        <begin position="199"/>
        <end position="264"/>
    </location>
</feature>
<dbReference type="InterPro" id="IPR001789">
    <property type="entry name" value="Sig_transdc_resp-reg_receiver"/>
</dbReference>
<proteinExistence type="predicted"/>
<organism evidence="10 11">
    <name type="scientific">Natrialba swarupiae</name>
    <dbReference type="NCBI Taxonomy" id="2448032"/>
    <lineage>
        <taxon>Archaea</taxon>
        <taxon>Methanobacteriati</taxon>
        <taxon>Methanobacteriota</taxon>
        <taxon>Stenosarchaea group</taxon>
        <taxon>Halobacteria</taxon>
        <taxon>Halobacteriales</taxon>
        <taxon>Natrialbaceae</taxon>
        <taxon>Natrialba</taxon>
    </lineage>
</organism>
<feature type="domain" description="Response regulatory" evidence="8">
    <location>
        <begin position="9"/>
        <end position="127"/>
    </location>
</feature>
<dbReference type="PROSITE" id="PS50113">
    <property type="entry name" value="PAC"/>
    <property type="match status" value="1"/>
</dbReference>
<dbReference type="EMBL" id="VTAW01000012">
    <property type="protein sequence ID" value="TYT61946.1"/>
    <property type="molecule type" value="Genomic_DNA"/>
</dbReference>
<dbReference type="InterPro" id="IPR036890">
    <property type="entry name" value="HATPase_C_sf"/>
</dbReference>
<evidence type="ECO:0000259" key="7">
    <source>
        <dbReference type="PROSITE" id="PS50109"/>
    </source>
</evidence>
<dbReference type="PROSITE" id="PS50109">
    <property type="entry name" value="HIS_KIN"/>
    <property type="match status" value="1"/>
</dbReference>
<dbReference type="InterPro" id="IPR003594">
    <property type="entry name" value="HATPase_dom"/>
</dbReference>
<dbReference type="Gene3D" id="3.30.565.10">
    <property type="entry name" value="Histidine kinase-like ATPase, C-terminal domain"/>
    <property type="match status" value="1"/>
</dbReference>
<evidence type="ECO:0000259" key="8">
    <source>
        <dbReference type="PROSITE" id="PS50110"/>
    </source>
</evidence>
<dbReference type="SUPFAM" id="SSF47384">
    <property type="entry name" value="Homodimeric domain of signal transducing histidine kinase"/>
    <property type="match status" value="1"/>
</dbReference>
<evidence type="ECO:0000256" key="4">
    <source>
        <dbReference type="ARBA" id="ARBA00022777"/>
    </source>
</evidence>
<dbReference type="PANTHER" id="PTHR43711">
    <property type="entry name" value="TWO-COMPONENT HISTIDINE KINASE"/>
    <property type="match status" value="1"/>
</dbReference>
<dbReference type="CDD" id="cd00156">
    <property type="entry name" value="REC"/>
    <property type="match status" value="1"/>
</dbReference>
<dbReference type="PROSITE" id="PS50110">
    <property type="entry name" value="RESPONSE_REGULATORY"/>
    <property type="match status" value="1"/>
</dbReference>
<keyword evidence="11" id="KW-1185">Reference proteome</keyword>
<dbReference type="InterPro" id="IPR011006">
    <property type="entry name" value="CheY-like_superfamily"/>
</dbReference>
<dbReference type="InterPro" id="IPR013656">
    <property type="entry name" value="PAS_4"/>
</dbReference>
<feature type="modified residue" description="4-aspartylphosphate" evidence="6">
    <location>
        <position position="60"/>
    </location>
</feature>
<dbReference type="SUPFAM" id="SSF52172">
    <property type="entry name" value="CheY-like"/>
    <property type="match status" value="1"/>
</dbReference>
<dbReference type="InterPro" id="IPR035965">
    <property type="entry name" value="PAS-like_dom_sf"/>
</dbReference>
<evidence type="ECO:0000313" key="10">
    <source>
        <dbReference type="EMBL" id="TYT61946.1"/>
    </source>
</evidence>
<accession>A0A5D5AJT6</accession>
<comment type="caution">
    <text evidence="10">The sequence shown here is derived from an EMBL/GenBank/DDBJ whole genome shotgun (WGS) entry which is preliminary data.</text>
</comment>
<evidence type="ECO:0000256" key="5">
    <source>
        <dbReference type="ARBA" id="ARBA00023012"/>
    </source>
</evidence>
<name>A0A5D5AJT6_9EURY</name>
<reference evidence="10 11" key="1">
    <citation type="submission" date="2019-08" db="EMBL/GenBank/DDBJ databases">
        <title>Archaea genome.</title>
        <authorList>
            <person name="Kajale S."/>
            <person name="Shouche Y."/>
            <person name="Deshpande N."/>
            <person name="Sharma A."/>
        </authorList>
    </citation>
    <scope>NUCLEOTIDE SEQUENCE [LARGE SCALE GENOMIC DNA]</scope>
    <source>
        <strain evidence="10 11">ESP3B_9</strain>
    </source>
</reference>
<dbReference type="Proteomes" id="UP000324104">
    <property type="component" value="Unassembled WGS sequence"/>
</dbReference>
<dbReference type="InterPro" id="IPR005467">
    <property type="entry name" value="His_kinase_dom"/>
</dbReference>
<dbReference type="SUPFAM" id="SSF55785">
    <property type="entry name" value="PYP-like sensor domain (PAS domain)"/>
    <property type="match status" value="1"/>
</dbReference>
<dbReference type="Gene3D" id="1.10.287.130">
    <property type="match status" value="1"/>
</dbReference>
<evidence type="ECO:0000256" key="6">
    <source>
        <dbReference type="PROSITE-ProRule" id="PRU00169"/>
    </source>
</evidence>
<evidence type="ECO:0000256" key="3">
    <source>
        <dbReference type="ARBA" id="ARBA00022679"/>
    </source>
</evidence>
<keyword evidence="4" id="KW-0418">Kinase</keyword>
<dbReference type="CDD" id="cd00082">
    <property type="entry name" value="HisKA"/>
    <property type="match status" value="1"/>
</dbReference>
<dbReference type="Pfam" id="PF00512">
    <property type="entry name" value="HisKA"/>
    <property type="match status" value="1"/>
</dbReference>
<dbReference type="Pfam" id="PF08448">
    <property type="entry name" value="PAS_4"/>
    <property type="match status" value="1"/>
</dbReference>
<dbReference type="InterPro" id="IPR050736">
    <property type="entry name" value="Sensor_HK_Regulatory"/>
</dbReference>
<feature type="domain" description="Histidine kinase" evidence="7">
    <location>
        <begin position="275"/>
        <end position="465"/>
    </location>
</feature>
<keyword evidence="6" id="KW-0597">Phosphoprotein</keyword>
<keyword evidence="5" id="KW-0902">Two-component regulatory system</keyword>
<dbReference type="InterPro" id="IPR009784">
    <property type="entry name" value="DUF1349"/>
</dbReference>
<dbReference type="Gene3D" id="3.40.50.2300">
    <property type="match status" value="1"/>
</dbReference>
<dbReference type="Pfam" id="PF02518">
    <property type="entry name" value="HATPase_c"/>
    <property type="match status" value="1"/>
</dbReference>
<evidence type="ECO:0000256" key="2">
    <source>
        <dbReference type="ARBA" id="ARBA00012438"/>
    </source>
</evidence>
<dbReference type="EC" id="2.7.13.3" evidence="2"/>